<evidence type="ECO:0000313" key="1">
    <source>
        <dbReference type="EMBL" id="PXY46736.1"/>
    </source>
</evidence>
<organism evidence="1 2">
    <name type="scientific">Flavobacterium hydrophilum</name>
    <dbReference type="NCBI Taxonomy" id="2211445"/>
    <lineage>
        <taxon>Bacteria</taxon>
        <taxon>Pseudomonadati</taxon>
        <taxon>Bacteroidota</taxon>
        <taxon>Flavobacteriia</taxon>
        <taxon>Flavobacteriales</taxon>
        <taxon>Flavobacteriaceae</taxon>
        <taxon>Flavobacterium</taxon>
    </lineage>
</organism>
<dbReference type="Pfam" id="PF20330">
    <property type="entry name" value="DUF6625"/>
    <property type="match status" value="1"/>
</dbReference>
<dbReference type="InterPro" id="IPR046733">
    <property type="entry name" value="DUF6625"/>
</dbReference>
<dbReference type="RefSeq" id="WP_110345742.1">
    <property type="nucleotide sequence ID" value="NZ_QJHL01000001.1"/>
</dbReference>
<name>A0A2V4C5V4_9FLAO</name>
<evidence type="ECO:0000313" key="2">
    <source>
        <dbReference type="Proteomes" id="UP000247681"/>
    </source>
</evidence>
<gene>
    <name evidence="1" type="ORF">DMB68_06140</name>
</gene>
<dbReference type="Proteomes" id="UP000247681">
    <property type="component" value="Unassembled WGS sequence"/>
</dbReference>
<protein>
    <recommendedName>
        <fullName evidence="3">Glycosyl transferase</fullName>
    </recommendedName>
</protein>
<accession>A0A2V4C5V4</accession>
<dbReference type="OrthoDB" id="1910631at2"/>
<keyword evidence="2" id="KW-1185">Reference proteome</keyword>
<reference evidence="1 2" key="1">
    <citation type="submission" date="2018-05" db="EMBL/GenBank/DDBJ databases">
        <title>Flavobacterium sp. strain IMCC34758, incomplete genome.</title>
        <authorList>
            <person name="Joung Y."/>
        </authorList>
    </citation>
    <scope>NUCLEOTIDE SEQUENCE [LARGE SCALE GENOMIC DNA]</scope>
    <source>
        <strain evidence="1 2">IMCC34758</strain>
    </source>
</reference>
<evidence type="ECO:0008006" key="3">
    <source>
        <dbReference type="Google" id="ProtNLM"/>
    </source>
</evidence>
<comment type="caution">
    <text evidence="1">The sequence shown here is derived from an EMBL/GenBank/DDBJ whole genome shotgun (WGS) entry which is preliminary data.</text>
</comment>
<proteinExistence type="predicted"/>
<sequence>MNIQHSIALITCWHGDYPWYFPYFIKSCIANPTIDFIIVTGNTQEIPNKPSNVIIVHQPLDEFKTLAAKKFGFELNFDKPYKLCDFKPAYGFLYEDIFEKYDFWGHGDIDMVYGNIRGFITPDILNNYDLINSHKNFITGTFCLYRNNYFMRTLFMESPDYQKVFSSPEWTGFDECNSLYDELQTPGVSVFDFPNHRSMTHVVCKAQKEGRIKVLFESYFHRTMNDKMRWDNGRVIFSNKKECLFYDMIKYKAECEDQTVTQPIPDIFYFNKKGINKKSFWRLLGLKIIPKKKSFKKVQIFHN</sequence>
<dbReference type="EMBL" id="QJHL01000001">
    <property type="protein sequence ID" value="PXY46736.1"/>
    <property type="molecule type" value="Genomic_DNA"/>
</dbReference>
<dbReference type="AlphaFoldDB" id="A0A2V4C5V4"/>